<keyword evidence="23" id="KW-1185">Reference proteome</keyword>
<comment type="cofactor">
    <cofactor evidence="1">
        <name>FMN</name>
        <dbReference type="ChEBI" id="CHEBI:58210"/>
    </cofactor>
</comment>
<comment type="catalytic activity">
    <reaction evidence="14">
        <text>5,6-dihydrouridine(17) in tRNA + NAD(+) = uridine(17) in tRNA + NADH + H(+)</text>
        <dbReference type="Rhea" id="RHEA:53372"/>
        <dbReference type="Rhea" id="RHEA-COMP:13541"/>
        <dbReference type="Rhea" id="RHEA-COMP:13542"/>
        <dbReference type="ChEBI" id="CHEBI:15378"/>
        <dbReference type="ChEBI" id="CHEBI:57540"/>
        <dbReference type="ChEBI" id="CHEBI:57945"/>
        <dbReference type="ChEBI" id="CHEBI:65315"/>
        <dbReference type="ChEBI" id="CHEBI:74443"/>
        <dbReference type="EC" id="1.3.1.88"/>
    </reaction>
    <physiologicalReaction direction="right-to-left" evidence="14">
        <dbReference type="Rhea" id="RHEA:53374"/>
    </physiologicalReaction>
</comment>
<evidence type="ECO:0000256" key="2">
    <source>
        <dbReference type="ARBA" id="ARBA00004141"/>
    </source>
</evidence>
<evidence type="ECO:0000256" key="14">
    <source>
        <dbReference type="ARBA" id="ARBA00047287"/>
    </source>
</evidence>
<evidence type="ECO:0000259" key="21">
    <source>
        <dbReference type="Pfam" id="PF01529"/>
    </source>
</evidence>
<name>A0A8J2MK68_COTCN</name>
<dbReference type="Gene3D" id="3.20.20.70">
    <property type="entry name" value="Aldolase class I"/>
    <property type="match status" value="1"/>
</dbReference>
<evidence type="ECO:0000256" key="18">
    <source>
        <dbReference type="SAM" id="MobiDB-lite"/>
    </source>
</evidence>
<dbReference type="PANTHER" id="PTHR11082:SF5">
    <property type="entry name" value="TRNA-DIHYDROURIDINE(16_17) SYNTHASE [NAD(P)(+)]-LIKE"/>
    <property type="match status" value="1"/>
</dbReference>
<sequence>MLNPPAKLRSCCSLQATFGPPEQRRTRRLNGVQLPLHPQQVAGWLVLVLLSSLTLFLVVPQLAPGLREPITCLLALILTIHILAHLTALLLDPAHPKIRRQPTNLVVPEFDRTKHLHVIENGRCHLCNITTSCKRTKHCSVCNKCVRNFDHHCMWLNNCIGGRNYAAFIVCVVSAILLALTVAGLTTLEVTATFYWDKTSNLDNMDNITLPFLPIQGTSSLVVISIVGIISAIAAALLIHLCFFHGYIACLGVTTYEYVRSKREKKAAENALQENQQSSTSQVPNGFCTEINQYHFCKSVVPEGIQPDSNQVFICSTHTQSNSAINKEKRNFHLYFSYETHSDATSIELSSRSEEQVRSPGLGVERSIELKPSTPSPVSCCFSIMNHTWSDKRSKKKKKDAEEKPMTRCTTVRRIQSFLRTRWRKNPRSRALENSRRKNRVTPVNTPDSDKELQVQTIAVPSPKDPEVVQRPIKLPPLNLPSRRNGSIEGLDTLAASSGVIFALPAVKRSRVRRPSLHRRPRFKMSPHMTTNIWEDLGSPRLIVAPMVDASELAWRLLSRRHGAQLCYTPMLHSSVFCRDPKYRKEFLASTTEDRPLIVQFCGNDPATLLEAALLAEPYCDAVDINIGCPQAIAKRGHYGAYLQDDWDLLAKIVSTLSKSLKIPVTCKLRVFPEIDKTIAYARMLETAGASLLTVHGRTREQKGPLTGLASWKHIKAVREAIKIPMFANGNIQCLQDVERCLEETKVQGVMTAEGSLYNPYIFNGVNPPCWEPALEYLDLVELHPAPASYIRGHLFKIFQHILCLPENAEERALLARFSTMESFRSVVERLKNRYLPYHEGKILWERSTLPEDCNLVLPPWLCQPYVRDAPQVHIEKVSAKQIESEGMKREFIDEEGNQISRKRMKKLRRVARRPNQTSQTPKIRRASILCQECPNPKGAKCEYNYCRQCCRNKCFTDNLDCAGHRNLTKTRREIATNYAIQRFNDLKES</sequence>
<accession>A0A8J2MK68</accession>
<dbReference type="PROSITE" id="PS50216">
    <property type="entry name" value="DHHC"/>
    <property type="match status" value="1"/>
</dbReference>
<dbReference type="InterPro" id="IPR018517">
    <property type="entry name" value="tRNA_hU_synthase_CS"/>
</dbReference>
<dbReference type="GO" id="GO:0016409">
    <property type="term" value="F:palmitoyltransferase activity"/>
    <property type="evidence" value="ECO:0007669"/>
    <property type="project" value="InterPro"/>
</dbReference>
<comment type="similarity">
    <text evidence="12">Belongs to the Dus family. Dus1 subfamily.</text>
</comment>
<feature type="transmembrane region" description="Helical" evidence="19">
    <location>
        <begin position="71"/>
        <end position="91"/>
    </location>
</feature>
<comment type="subcellular location">
    <subcellularLocation>
        <location evidence="2">Membrane</location>
        <topology evidence="2">Multi-pass membrane protein</topology>
    </subcellularLocation>
</comment>
<feature type="transmembrane region" description="Helical" evidence="19">
    <location>
        <begin position="41"/>
        <end position="59"/>
    </location>
</feature>
<evidence type="ECO:0000256" key="16">
    <source>
        <dbReference type="ARBA" id="ARBA00048934"/>
    </source>
</evidence>
<keyword evidence="6" id="KW-0819">tRNA processing</keyword>
<evidence type="ECO:0000256" key="19">
    <source>
        <dbReference type="SAM" id="Phobius"/>
    </source>
</evidence>
<dbReference type="GO" id="GO:0017150">
    <property type="term" value="F:tRNA dihydrouridine synthase activity"/>
    <property type="evidence" value="ECO:0007669"/>
    <property type="project" value="InterPro"/>
</dbReference>
<dbReference type="EMBL" id="CAJNRD030001119">
    <property type="protein sequence ID" value="CAG5090938.1"/>
    <property type="molecule type" value="Genomic_DNA"/>
</dbReference>
<evidence type="ECO:0000313" key="23">
    <source>
        <dbReference type="Proteomes" id="UP000786811"/>
    </source>
</evidence>
<gene>
    <name evidence="22" type="ORF">HICCMSTLAB_LOCUS5806</name>
</gene>
<feature type="domain" description="Palmitoyltransferase DHHC" evidence="21">
    <location>
        <begin position="123"/>
        <end position="261"/>
    </location>
</feature>
<evidence type="ECO:0000256" key="10">
    <source>
        <dbReference type="ARBA" id="ARBA00023027"/>
    </source>
</evidence>
<dbReference type="PROSITE" id="PS01136">
    <property type="entry name" value="UPF0034"/>
    <property type="match status" value="1"/>
</dbReference>
<proteinExistence type="inferred from homology"/>
<dbReference type="GO" id="GO:0050660">
    <property type="term" value="F:flavin adenine dinucleotide binding"/>
    <property type="evidence" value="ECO:0007669"/>
    <property type="project" value="InterPro"/>
</dbReference>
<evidence type="ECO:0000256" key="11">
    <source>
        <dbReference type="ARBA" id="ARBA00023136"/>
    </source>
</evidence>
<dbReference type="OrthoDB" id="272303at2759"/>
<dbReference type="Pfam" id="PF01529">
    <property type="entry name" value="DHHC"/>
    <property type="match status" value="1"/>
</dbReference>
<dbReference type="GO" id="GO:0016020">
    <property type="term" value="C:membrane"/>
    <property type="evidence" value="ECO:0007669"/>
    <property type="project" value="UniProtKB-SubCell"/>
</dbReference>
<evidence type="ECO:0000256" key="4">
    <source>
        <dbReference type="ARBA" id="ARBA00022643"/>
    </source>
</evidence>
<comment type="caution">
    <text evidence="22">The sequence shown here is derived from an EMBL/GenBank/DDBJ whole genome shotgun (WGS) entry which is preliminary data.</text>
</comment>
<evidence type="ECO:0000256" key="17">
    <source>
        <dbReference type="ARBA" id="ARBA00049467"/>
    </source>
</evidence>
<comment type="catalytic activity">
    <reaction evidence="17">
        <text>5,6-dihydrouridine(17) in tRNA + NADP(+) = uridine(17) in tRNA + NADPH + H(+)</text>
        <dbReference type="Rhea" id="RHEA:53368"/>
        <dbReference type="Rhea" id="RHEA-COMP:13541"/>
        <dbReference type="Rhea" id="RHEA-COMP:13542"/>
        <dbReference type="ChEBI" id="CHEBI:15378"/>
        <dbReference type="ChEBI" id="CHEBI:57783"/>
        <dbReference type="ChEBI" id="CHEBI:58349"/>
        <dbReference type="ChEBI" id="CHEBI:65315"/>
        <dbReference type="ChEBI" id="CHEBI:74443"/>
        <dbReference type="EC" id="1.3.1.88"/>
    </reaction>
    <physiologicalReaction direction="right-to-left" evidence="17">
        <dbReference type="Rhea" id="RHEA:53370"/>
    </physiologicalReaction>
</comment>
<keyword evidence="8 19" id="KW-1133">Transmembrane helix</keyword>
<dbReference type="SUPFAM" id="SSF51395">
    <property type="entry name" value="FMN-linked oxidoreductases"/>
    <property type="match status" value="1"/>
</dbReference>
<evidence type="ECO:0000256" key="8">
    <source>
        <dbReference type="ARBA" id="ARBA00022989"/>
    </source>
</evidence>
<feature type="domain" description="DUS-like FMN-binding" evidence="20">
    <location>
        <begin position="544"/>
        <end position="784"/>
    </location>
</feature>
<feature type="transmembrane region" description="Helical" evidence="19">
    <location>
        <begin position="221"/>
        <end position="248"/>
    </location>
</feature>
<evidence type="ECO:0000256" key="3">
    <source>
        <dbReference type="ARBA" id="ARBA00022630"/>
    </source>
</evidence>
<dbReference type="InterPro" id="IPR013785">
    <property type="entry name" value="Aldolase_TIM"/>
</dbReference>
<dbReference type="EC" id="1.3.1.88" evidence="13"/>
<evidence type="ECO:0000256" key="9">
    <source>
        <dbReference type="ARBA" id="ARBA00023002"/>
    </source>
</evidence>
<comment type="catalytic activity">
    <reaction evidence="16">
        <text>5,6-dihydrouridine(16) in tRNA + NAD(+) = uridine(16) in tRNA + NADH + H(+)</text>
        <dbReference type="Rhea" id="RHEA:53380"/>
        <dbReference type="Rhea" id="RHEA-COMP:13543"/>
        <dbReference type="Rhea" id="RHEA-COMP:13544"/>
        <dbReference type="ChEBI" id="CHEBI:15378"/>
        <dbReference type="ChEBI" id="CHEBI:57540"/>
        <dbReference type="ChEBI" id="CHEBI:57945"/>
        <dbReference type="ChEBI" id="CHEBI:65315"/>
        <dbReference type="ChEBI" id="CHEBI:74443"/>
        <dbReference type="EC" id="1.3.1.88"/>
    </reaction>
    <physiologicalReaction direction="right-to-left" evidence="16">
        <dbReference type="Rhea" id="RHEA:53382"/>
    </physiologicalReaction>
</comment>
<dbReference type="InterPro" id="IPR035587">
    <property type="entry name" value="DUS-like_FMN-bd"/>
</dbReference>
<keyword evidence="11 19" id="KW-0472">Membrane</keyword>
<evidence type="ECO:0000256" key="15">
    <source>
        <dbReference type="ARBA" id="ARBA00047652"/>
    </source>
</evidence>
<reference evidence="22" key="1">
    <citation type="submission" date="2021-04" db="EMBL/GenBank/DDBJ databases">
        <authorList>
            <person name="Chebbi M.A.C M."/>
        </authorList>
    </citation>
    <scope>NUCLEOTIDE SEQUENCE</scope>
</reference>
<dbReference type="AlphaFoldDB" id="A0A8J2MK68"/>
<evidence type="ECO:0000256" key="7">
    <source>
        <dbReference type="ARBA" id="ARBA00022857"/>
    </source>
</evidence>
<evidence type="ECO:0000256" key="13">
    <source>
        <dbReference type="ARBA" id="ARBA00038890"/>
    </source>
</evidence>
<feature type="transmembrane region" description="Helical" evidence="19">
    <location>
        <begin position="165"/>
        <end position="188"/>
    </location>
</feature>
<keyword evidence="9" id="KW-0560">Oxidoreductase</keyword>
<keyword evidence="3" id="KW-0285">Flavoprotein</keyword>
<keyword evidence="5 19" id="KW-0812">Transmembrane</keyword>
<evidence type="ECO:0000256" key="1">
    <source>
        <dbReference type="ARBA" id="ARBA00001917"/>
    </source>
</evidence>
<feature type="region of interest" description="Disordered" evidence="18">
    <location>
        <begin position="423"/>
        <end position="450"/>
    </location>
</feature>
<organism evidence="22 23">
    <name type="scientific">Cotesia congregata</name>
    <name type="common">Parasitoid wasp</name>
    <name type="synonym">Apanteles congregatus</name>
    <dbReference type="NCBI Taxonomy" id="51543"/>
    <lineage>
        <taxon>Eukaryota</taxon>
        <taxon>Metazoa</taxon>
        <taxon>Ecdysozoa</taxon>
        <taxon>Arthropoda</taxon>
        <taxon>Hexapoda</taxon>
        <taxon>Insecta</taxon>
        <taxon>Pterygota</taxon>
        <taxon>Neoptera</taxon>
        <taxon>Endopterygota</taxon>
        <taxon>Hymenoptera</taxon>
        <taxon>Apocrita</taxon>
        <taxon>Ichneumonoidea</taxon>
        <taxon>Braconidae</taxon>
        <taxon>Microgastrinae</taxon>
        <taxon>Cotesia</taxon>
    </lineage>
</organism>
<keyword evidence="7" id="KW-0521">NADP</keyword>
<evidence type="ECO:0000259" key="20">
    <source>
        <dbReference type="Pfam" id="PF01207"/>
    </source>
</evidence>
<dbReference type="InterPro" id="IPR001594">
    <property type="entry name" value="Palmitoyltrfase_DHHC"/>
</dbReference>
<protein>
    <recommendedName>
        <fullName evidence="13">tRNA-dihydrouridine(16/17) synthase [NAD(P)(+)]</fullName>
        <ecNumber evidence="13">1.3.1.88</ecNumber>
    </recommendedName>
</protein>
<dbReference type="CDD" id="cd02801">
    <property type="entry name" value="DUS_like_FMN"/>
    <property type="match status" value="1"/>
</dbReference>
<evidence type="ECO:0000256" key="5">
    <source>
        <dbReference type="ARBA" id="ARBA00022692"/>
    </source>
</evidence>
<evidence type="ECO:0000313" key="22">
    <source>
        <dbReference type="EMBL" id="CAG5090938.1"/>
    </source>
</evidence>
<dbReference type="Proteomes" id="UP000786811">
    <property type="component" value="Unassembled WGS sequence"/>
</dbReference>
<comment type="catalytic activity">
    <reaction evidence="15">
        <text>5,6-dihydrouridine(16) in tRNA + NADP(+) = uridine(16) in tRNA + NADPH + H(+)</text>
        <dbReference type="Rhea" id="RHEA:53376"/>
        <dbReference type="Rhea" id="RHEA-COMP:13543"/>
        <dbReference type="Rhea" id="RHEA-COMP:13544"/>
        <dbReference type="ChEBI" id="CHEBI:15378"/>
        <dbReference type="ChEBI" id="CHEBI:57783"/>
        <dbReference type="ChEBI" id="CHEBI:58349"/>
        <dbReference type="ChEBI" id="CHEBI:65315"/>
        <dbReference type="ChEBI" id="CHEBI:74443"/>
        <dbReference type="EC" id="1.3.1.88"/>
    </reaction>
    <physiologicalReaction direction="right-to-left" evidence="15">
        <dbReference type="Rhea" id="RHEA:53378"/>
    </physiologicalReaction>
</comment>
<evidence type="ECO:0000256" key="6">
    <source>
        <dbReference type="ARBA" id="ARBA00022694"/>
    </source>
</evidence>
<dbReference type="PANTHER" id="PTHR11082">
    <property type="entry name" value="TRNA-DIHYDROURIDINE SYNTHASE"/>
    <property type="match status" value="1"/>
</dbReference>
<dbReference type="Pfam" id="PF01207">
    <property type="entry name" value="Dus"/>
    <property type="match status" value="1"/>
</dbReference>
<evidence type="ECO:0000256" key="12">
    <source>
        <dbReference type="ARBA" id="ARBA00038313"/>
    </source>
</evidence>
<keyword evidence="10" id="KW-0520">NAD</keyword>
<keyword evidence="4" id="KW-0288">FMN</keyword>